<evidence type="ECO:0000313" key="1">
    <source>
        <dbReference type="EMBL" id="EWS78638.1"/>
    </source>
</evidence>
<accession>Z9JKZ0</accession>
<evidence type="ECO:0000313" key="2">
    <source>
        <dbReference type="Proteomes" id="UP000020406"/>
    </source>
</evidence>
<dbReference type="KEGG" id="xtw:AB672_01365"/>
<dbReference type="EMBL" id="JDSQ01000006">
    <property type="protein sequence ID" value="EWS78638.1"/>
    <property type="molecule type" value="Genomic_DNA"/>
</dbReference>
<organism evidence="1 2">
    <name type="scientific">Xylella taiwanensis</name>
    <dbReference type="NCBI Taxonomy" id="1444770"/>
    <lineage>
        <taxon>Bacteria</taxon>
        <taxon>Pseudomonadati</taxon>
        <taxon>Pseudomonadota</taxon>
        <taxon>Gammaproteobacteria</taxon>
        <taxon>Lysobacterales</taxon>
        <taxon>Lysobacteraceae</taxon>
        <taxon>Xylella</taxon>
    </lineage>
</organism>
<reference evidence="1 2" key="1">
    <citation type="journal article" date="2014" name="Genome Announc.">
        <title>Draft Genome Sequence of Xylella fastidiosa Pear Leaf Scorch Strain in Taiwan.</title>
        <authorList>
            <person name="Su C.C."/>
            <person name="Deng W.L."/>
            <person name="Jan F.J."/>
            <person name="Chang C.J."/>
            <person name="Huang H."/>
            <person name="Chen J."/>
        </authorList>
    </citation>
    <scope>NUCLEOTIDE SEQUENCE [LARGE SCALE GENOMIC DNA]</scope>
    <source>
        <strain evidence="1 2">PLS229</strain>
    </source>
</reference>
<dbReference type="AlphaFoldDB" id="Z9JKZ0"/>
<dbReference type="Proteomes" id="UP000020406">
    <property type="component" value="Unassembled WGS sequence"/>
</dbReference>
<sequence>MHHADTHHLDDESFLSTTRANAHLDDIKNACDSYKLSPFDITPCHLPTPATVAGITIYNLDLSPT</sequence>
<gene>
    <name evidence="1" type="ORF">AF72_04990</name>
</gene>
<proteinExistence type="predicted"/>
<protein>
    <submittedName>
        <fullName evidence="1">Uncharacterized protein</fullName>
    </submittedName>
</protein>
<comment type="caution">
    <text evidence="1">The sequence shown here is derived from an EMBL/GenBank/DDBJ whole genome shotgun (WGS) entry which is preliminary data.</text>
</comment>
<name>Z9JKZ0_9GAMM</name>